<keyword evidence="1 9" id="KW-0547">Nucleotide-binding</keyword>
<evidence type="ECO:0000256" key="1">
    <source>
        <dbReference type="ARBA" id="ARBA00022741"/>
    </source>
</evidence>
<evidence type="ECO:0000256" key="2">
    <source>
        <dbReference type="ARBA" id="ARBA00022801"/>
    </source>
</evidence>
<evidence type="ECO:0000256" key="7">
    <source>
        <dbReference type="ARBA" id="ARBA00034808"/>
    </source>
</evidence>
<feature type="compositionally biased region" description="Pro residues" evidence="10">
    <location>
        <begin position="117"/>
        <end position="126"/>
    </location>
</feature>
<dbReference type="PROSITE" id="PS51198">
    <property type="entry name" value="UVRD_HELICASE_ATP_BIND"/>
    <property type="match status" value="1"/>
</dbReference>
<dbReference type="InterPro" id="IPR014016">
    <property type="entry name" value="UvrD-like_ATP-bd"/>
</dbReference>
<evidence type="ECO:0000313" key="12">
    <source>
        <dbReference type="EMBL" id="MBP1468930.1"/>
    </source>
</evidence>
<evidence type="ECO:0000256" key="3">
    <source>
        <dbReference type="ARBA" id="ARBA00022806"/>
    </source>
</evidence>
<sequence>MSPDQEALVPQEAGLGSRVSGLGGAEAGLGSRVSGLGGAEAGLGSRVSGIRGAEPGSEHEDRGSGTGDRGWRGRADGSGKATASQHSGGSEKDPNPKTRTPRPEPQDPRPETRDPNPKTPPPPAPLPCVLTEALLAQWQIPAEYRSAALAATTEDDLLDLAMPERFLSRILDNLFPRELGTIAAQPAYVLPTPESVERFAEEELGGFLLQLTPEQQALVAQTWHGPTLVRGGPGTGKSTLALYRVQRLLDQGVSPILFTTYTNALVGYSEQLLTYLLGKPPADCGVKVSTVDALAAHFYARRWGWPTFATEGQALDLLHEALATAPIPGANVFDQQVRRQSLERLGLDYLLQEFVSVIEAWGVDHGADYLALERRGRRTPLKPNVREALWAVYGDWRALMRERGLVLNEQIRRGAYEVAQTLTSKPYQALVIDEAQDLSPSAVRFLLALVASPAHLYLTADGAQSLYQRGFSWKQIHADLNVVGRTLVLKRNYRNTAQISAACASILEGMPDHERESLPQEPSTHQGDVPRIVLVRNANEEAQAIHAFFTAAARRLRLPVHSGAVLCPSQHSGKALAQKLHALGLPATFQSGKQINLTVPMVNVLTLHAAKGLEFPIVAVVGLEAGRLPHDRDGFPPEEAAAIEAEQRRLFYVGCTRAMRALLVCGSATAPSPFLETLEAPLWERG</sequence>
<dbReference type="GO" id="GO:0004386">
    <property type="term" value="F:helicase activity"/>
    <property type="evidence" value="ECO:0007669"/>
    <property type="project" value="UniProtKB-KW"/>
</dbReference>
<dbReference type="EMBL" id="SIJK02000115">
    <property type="protein sequence ID" value="MBP1468930.1"/>
    <property type="molecule type" value="Genomic_DNA"/>
</dbReference>
<evidence type="ECO:0000256" key="6">
    <source>
        <dbReference type="ARBA" id="ARBA00034617"/>
    </source>
</evidence>
<feature type="compositionally biased region" description="Basic and acidic residues" evidence="10">
    <location>
        <begin position="89"/>
        <end position="116"/>
    </location>
</feature>
<dbReference type="Pfam" id="PF13361">
    <property type="entry name" value="UvrD_C"/>
    <property type="match status" value="1"/>
</dbReference>
<feature type="region of interest" description="Disordered" evidence="10">
    <location>
        <begin position="1"/>
        <end position="127"/>
    </location>
</feature>
<evidence type="ECO:0000259" key="11">
    <source>
        <dbReference type="PROSITE" id="PS51198"/>
    </source>
</evidence>
<accession>A0ABS4DHL7</accession>
<evidence type="ECO:0000256" key="8">
    <source>
        <dbReference type="ARBA" id="ARBA00048988"/>
    </source>
</evidence>
<feature type="binding site" evidence="9">
    <location>
        <begin position="231"/>
        <end position="238"/>
    </location>
    <ligand>
        <name>ATP</name>
        <dbReference type="ChEBI" id="CHEBI:30616"/>
    </ligand>
</feature>
<dbReference type="EC" id="5.6.2.4" evidence="7"/>
<feature type="domain" description="UvrD-like helicase ATP-binding" evidence="11">
    <location>
        <begin position="210"/>
        <end position="496"/>
    </location>
</feature>
<comment type="catalytic activity">
    <reaction evidence="6">
        <text>Couples ATP hydrolysis with the unwinding of duplex DNA by translocating in the 3'-5' direction.</text>
        <dbReference type="EC" id="5.6.2.4"/>
    </reaction>
</comment>
<dbReference type="SUPFAM" id="SSF52540">
    <property type="entry name" value="P-loop containing nucleoside triphosphate hydrolases"/>
    <property type="match status" value="1"/>
</dbReference>
<evidence type="ECO:0000256" key="10">
    <source>
        <dbReference type="SAM" id="MobiDB-lite"/>
    </source>
</evidence>
<dbReference type="PANTHER" id="PTHR11070">
    <property type="entry name" value="UVRD / RECB / PCRA DNA HELICASE FAMILY MEMBER"/>
    <property type="match status" value="1"/>
</dbReference>
<comment type="caution">
    <text evidence="12">The sequence shown here is derived from an EMBL/GenBank/DDBJ whole genome shotgun (WGS) entry which is preliminary data.</text>
</comment>
<keyword evidence="4 9" id="KW-0067">ATP-binding</keyword>
<evidence type="ECO:0000256" key="4">
    <source>
        <dbReference type="ARBA" id="ARBA00022840"/>
    </source>
</evidence>
<gene>
    <name evidence="12" type="ORF">EYB53_024695</name>
</gene>
<name>A0ABS4DHL7_9CHLR</name>
<evidence type="ECO:0000313" key="13">
    <source>
        <dbReference type="Proteomes" id="UP001193081"/>
    </source>
</evidence>
<keyword evidence="2 9" id="KW-0378">Hydrolase</keyword>
<keyword evidence="13" id="KW-1185">Reference proteome</keyword>
<proteinExistence type="predicted"/>
<dbReference type="Gene3D" id="3.40.50.300">
    <property type="entry name" value="P-loop containing nucleotide triphosphate hydrolases"/>
    <property type="match status" value="2"/>
</dbReference>
<keyword evidence="5" id="KW-0413">Isomerase</keyword>
<dbReference type="InterPro" id="IPR000212">
    <property type="entry name" value="DNA_helicase_UvrD/REP"/>
</dbReference>
<protein>
    <recommendedName>
        <fullName evidence="7">DNA 3'-5' helicase</fullName>
        <ecNumber evidence="7">5.6.2.4</ecNumber>
    </recommendedName>
</protein>
<reference evidence="12 13" key="1">
    <citation type="submission" date="2021-03" db="EMBL/GenBank/DDBJ databases">
        <authorList>
            <person name="Grouzdev D.S."/>
        </authorList>
    </citation>
    <scope>NUCLEOTIDE SEQUENCE [LARGE SCALE GENOMIC DNA]</scope>
    <source>
        <strain evidence="12 13">M50-1</strain>
    </source>
</reference>
<evidence type="ECO:0000256" key="5">
    <source>
        <dbReference type="ARBA" id="ARBA00023235"/>
    </source>
</evidence>
<dbReference type="Pfam" id="PF13245">
    <property type="entry name" value="AAA_19"/>
    <property type="match status" value="1"/>
</dbReference>
<feature type="compositionally biased region" description="Basic and acidic residues" evidence="10">
    <location>
        <begin position="56"/>
        <end position="77"/>
    </location>
</feature>
<dbReference type="PANTHER" id="PTHR11070:SF45">
    <property type="entry name" value="DNA 3'-5' HELICASE"/>
    <property type="match status" value="1"/>
</dbReference>
<evidence type="ECO:0000256" key="9">
    <source>
        <dbReference type="PROSITE-ProRule" id="PRU00560"/>
    </source>
</evidence>
<dbReference type="InterPro" id="IPR014017">
    <property type="entry name" value="DNA_helicase_UvrD-like_C"/>
</dbReference>
<dbReference type="InterPro" id="IPR027417">
    <property type="entry name" value="P-loop_NTPase"/>
</dbReference>
<dbReference type="Proteomes" id="UP001193081">
    <property type="component" value="Unassembled WGS sequence"/>
</dbReference>
<comment type="catalytic activity">
    <reaction evidence="8">
        <text>ATP + H2O = ADP + phosphate + H(+)</text>
        <dbReference type="Rhea" id="RHEA:13065"/>
        <dbReference type="ChEBI" id="CHEBI:15377"/>
        <dbReference type="ChEBI" id="CHEBI:15378"/>
        <dbReference type="ChEBI" id="CHEBI:30616"/>
        <dbReference type="ChEBI" id="CHEBI:43474"/>
        <dbReference type="ChEBI" id="CHEBI:456216"/>
        <dbReference type="EC" id="5.6.2.4"/>
    </reaction>
</comment>
<organism evidence="12 13">
    <name type="scientific">Candidatus Chloroploca mongolica</name>
    <dbReference type="NCBI Taxonomy" id="2528176"/>
    <lineage>
        <taxon>Bacteria</taxon>
        <taxon>Bacillati</taxon>
        <taxon>Chloroflexota</taxon>
        <taxon>Chloroflexia</taxon>
        <taxon>Chloroflexales</taxon>
        <taxon>Chloroflexineae</taxon>
        <taxon>Oscillochloridaceae</taxon>
        <taxon>Candidatus Chloroploca</taxon>
    </lineage>
</organism>
<keyword evidence="3 9" id="KW-0347">Helicase</keyword>